<evidence type="ECO:0000256" key="1">
    <source>
        <dbReference type="SAM" id="Phobius"/>
    </source>
</evidence>
<dbReference type="InterPro" id="IPR036366">
    <property type="entry name" value="PGBDSf"/>
</dbReference>
<reference evidence="3 4" key="1">
    <citation type="journal article" date="2016" name="Nat. Commun.">
        <title>Thousands of microbial genomes shed light on interconnected biogeochemical processes in an aquifer system.</title>
        <authorList>
            <person name="Anantharaman K."/>
            <person name="Brown C.T."/>
            <person name="Hug L.A."/>
            <person name="Sharon I."/>
            <person name="Castelle C.J."/>
            <person name="Probst A.J."/>
            <person name="Thomas B.C."/>
            <person name="Singh A."/>
            <person name="Wilkins M.J."/>
            <person name="Karaoz U."/>
            <person name="Brodie E.L."/>
            <person name="Williams K.H."/>
            <person name="Hubbard S.S."/>
            <person name="Banfield J.F."/>
        </authorList>
    </citation>
    <scope>NUCLEOTIDE SEQUENCE [LARGE SCALE GENOMIC DNA]</scope>
</reference>
<dbReference type="Proteomes" id="UP000177029">
    <property type="component" value="Unassembled WGS sequence"/>
</dbReference>
<name>A0A1F8DNV2_9BACT</name>
<evidence type="ECO:0000313" key="4">
    <source>
        <dbReference type="Proteomes" id="UP000177029"/>
    </source>
</evidence>
<keyword evidence="1" id="KW-0812">Transmembrane</keyword>
<proteinExistence type="predicted"/>
<accession>A0A1F8DNV2</accession>
<gene>
    <name evidence="3" type="ORF">A2755_03780</name>
</gene>
<keyword evidence="1" id="KW-1133">Transmembrane helix</keyword>
<dbReference type="InterPro" id="IPR002477">
    <property type="entry name" value="Peptidoglycan-bd-like"/>
</dbReference>
<feature type="domain" description="Peptidoglycan binding-like" evidence="2">
    <location>
        <begin position="255"/>
        <end position="308"/>
    </location>
</feature>
<sequence length="344" mass="38101">MRFTKQLVYGGLFVVVVGLILWAIIGSIYNPTPTCTDGRRNQGETDTDCGGPCVPCELRTLKPLQVQSKKVFKVQDGYGYAFEIVNPNGEWAASKVAYQIALKDSFGKNLQTLNGETFVYAGELKYIVEPYTQGNFQQIASIDVQFGQPEWRAQNEFDKPEVDVQNIRTTKENNQVVVTGSLVNSLAVTYKNPKVIAIVFNNSGSIIGASETQFDDIKGLETKQFNISFSKELGIYTPNLQPDVQFTATLKQGDTGPDVTKLQQALLEFGFIQRDPTGFYDIITADAVSSLQANNGIAPSGEFNDETRLFINSLLQSQVDQPSQQQLDTSVDTSKTRVFVEIKR</sequence>
<dbReference type="STRING" id="1802555.A2755_03780"/>
<dbReference type="EMBL" id="MGIP01000026">
    <property type="protein sequence ID" value="OGM90284.1"/>
    <property type="molecule type" value="Genomic_DNA"/>
</dbReference>
<protein>
    <recommendedName>
        <fullName evidence="2">Peptidoglycan binding-like domain-containing protein</fullName>
    </recommendedName>
</protein>
<dbReference type="SUPFAM" id="SSF47090">
    <property type="entry name" value="PGBD-like"/>
    <property type="match status" value="1"/>
</dbReference>
<feature type="transmembrane region" description="Helical" evidence="1">
    <location>
        <begin position="7"/>
        <end position="29"/>
    </location>
</feature>
<evidence type="ECO:0000313" key="3">
    <source>
        <dbReference type="EMBL" id="OGM90284.1"/>
    </source>
</evidence>
<dbReference type="Pfam" id="PF01471">
    <property type="entry name" value="PG_binding_1"/>
    <property type="match status" value="1"/>
</dbReference>
<dbReference type="Gene3D" id="1.10.101.10">
    <property type="entry name" value="PGBD-like superfamily/PGBD"/>
    <property type="match status" value="1"/>
</dbReference>
<keyword evidence="1" id="KW-0472">Membrane</keyword>
<dbReference type="InterPro" id="IPR036365">
    <property type="entry name" value="PGBD-like_sf"/>
</dbReference>
<evidence type="ECO:0000259" key="2">
    <source>
        <dbReference type="Pfam" id="PF01471"/>
    </source>
</evidence>
<dbReference type="AlphaFoldDB" id="A0A1F8DNV2"/>
<organism evidence="3 4">
    <name type="scientific">Candidatus Wolfebacteria bacterium RIFCSPHIGHO2_01_FULL_48_22</name>
    <dbReference type="NCBI Taxonomy" id="1802555"/>
    <lineage>
        <taxon>Bacteria</taxon>
        <taxon>Candidatus Wolfeibacteriota</taxon>
    </lineage>
</organism>
<comment type="caution">
    <text evidence="3">The sequence shown here is derived from an EMBL/GenBank/DDBJ whole genome shotgun (WGS) entry which is preliminary data.</text>
</comment>